<dbReference type="PANTHER" id="PTHR37419">
    <property type="entry name" value="SERINE/THREONINE-PROTEIN KINASE TOXIN HIPA"/>
    <property type="match status" value="1"/>
</dbReference>
<protein>
    <submittedName>
        <fullName evidence="5">Serine/threonine-protein kinase HipA</fullName>
    </submittedName>
</protein>
<dbReference type="Pfam" id="PF07804">
    <property type="entry name" value="HipA_C"/>
    <property type="match status" value="1"/>
</dbReference>
<dbReference type="RefSeq" id="WP_091943585.1">
    <property type="nucleotide sequence ID" value="NZ_FOSV01000004.1"/>
</dbReference>
<dbReference type="PANTHER" id="PTHR37419:SF8">
    <property type="entry name" value="TOXIN YJJJ"/>
    <property type="match status" value="1"/>
</dbReference>
<dbReference type="GO" id="GO:0004674">
    <property type="term" value="F:protein serine/threonine kinase activity"/>
    <property type="evidence" value="ECO:0007669"/>
    <property type="project" value="TreeGrafter"/>
</dbReference>
<dbReference type="InterPro" id="IPR012893">
    <property type="entry name" value="HipA-like_C"/>
</dbReference>
<organism evidence="5 6">
    <name type="scientific">Methylorubrum salsuginis</name>
    <dbReference type="NCBI Taxonomy" id="414703"/>
    <lineage>
        <taxon>Bacteria</taxon>
        <taxon>Pseudomonadati</taxon>
        <taxon>Pseudomonadota</taxon>
        <taxon>Alphaproteobacteria</taxon>
        <taxon>Hyphomicrobiales</taxon>
        <taxon>Methylobacteriaceae</taxon>
        <taxon>Methylorubrum</taxon>
    </lineage>
</organism>
<evidence type="ECO:0000313" key="5">
    <source>
        <dbReference type="EMBL" id="SFK78591.1"/>
    </source>
</evidence>
<gene>
    <name evidence="5" type="ORF">SAMN04488125_104140</name>
</gene>
<sequence length="410" mass="44826">MTISEVYVHARHADGATDLVGRYRLVAPAAGLSYSEFAYVGSWRRNDHGRAFALDPEHLPLQPGPFRSTGRGRLPGVLADATPDRWGRRLIEYRRPPGSPLMTACDWLLTTGDERVGCLAFSQTPDPPPPRPGSATEADLDGIADGFERLERGEAVEGLAARLWSAGASMGGARPKAVVTHAGALWIAKFQRRDDTYDQCGAEHAALRLAARCGIDAAETKLLAVGPRRVVLVKRFDRDPATHTPTCHYMSGLTVLGLDETSDSGSYPDLALLLLRHGARHVSDRRELFRRMVFNVLCGNRDDHLKNHALLRRNGGWHLSPAFDVVPQPDMDPQQAIGVGRSGSSPTTGNCLTRAQDFDLSPDEARAIVSDLTARMRRWRQDFSADGVDDATIGRLARAFSKDLDRLAAP</sequence>
<keyword evidence="3 5" id="KW-0418">Kinase</keyword>
<feature type="domain" description="HipA-like C-terminal" evidence="4">
    <location>
        <begin position="169"/>
        <end position="378"/>
    </location>
</feature>
<dbReference type="EMBL" id="FOSV01000004">
    <property type="protein sequence ID" value="SFK78591.1"/>
    <property type="molecule type" value="Genomic_DNA"/>
</dbReference>
<dbReference type="Proteomes" id="UP000198804">
    <property type="component" value="Unassembled WGS sequence"/>
</dbReference>
<dbReference type="OrthoDB" id="9805913at2"/>
<reference evidence="6" key="1">
    <citation type="submission" date="2016-10" db="EMBL/GenBank/DDBJ databases">
        <authorList>
            <person name="Varghese N."/>
            <person name="Submissions S."/>
        </authorList>
    </citation>
    <scope>NUCLEOTIDE SEQUENCE [LARGE SCALE GENOMIC DNA]</scope>
    <source>
        <strain evidence="6">CGMCC 1.6474</strain>
    </source>
</reference>
<keyword evidence="2" id="KW-0808">Transferase</keyword>
<proteinExistence type="inferred from homology"/>
<dbReference type="AlphaFoldDB" id="A0A1I4CF14"/>
<evidence type="ECO:0000256" key="3">
    <source>
        <dbReference type="ARBA" id="ARBA00022777"/>
    </source>
</evidence>
<dbReference type="InterPro" id="IPR052028">
    <property type="entry name" value="HipA_Ser/Thr_kinase"/>
</dbReference>
<accession>A0A1I4CF14</accession>
<dbReference type="GO" id="GO:0005829">
    <property type="term" value="C:cytosol"/>
    <property type="evidence" value="ECO:0007669"/>
    <property type="project" value="TreeGrafter"/>
</dbReference>
<evidence type="ECO:0000259" key="4">
    <source>
        <dbReference type="Pfam" id="PF07804"/>
    </source>
</evidence>
<dbReference type="STRING" id="414703.SAMN04488125_104140"/>
<dbReference type="Gene3D" id="1.10.1070.20">
    <property type="match status" value="1"/>
</dbReference>
<evidence type="ECO:0000256" key="2">
    <source>
        <dbReference type="ARBA" id="ARBA00022679"/>
    </source>
</evidence>
<keyword evidence="6" id="KW-1185">Reference proteome</keyword>
<evidence type="ECO:0000313" key="6">
    <source>
        <dbReference type="Proteomes" id="UP000198804"/>
    </source>
</evidence>
<comment type="similarity">
    <text evidence="1">Belongs to the HipA Ser/Thr kinase family.</text>
</comment>
<evidence type="ECO:0000256" key="1">
    <source>
        <dbReference type="ARBA" id="ARBA00010164"/>
    </source>
</evidence>
<name>A0A1I4CF14_9HYPH</name>